<feature type="region of interest" description="Disordered" evidence="1">
    <location>
        <begin position="276"/>
        <end position="417"/>
    </location>
</feature>
<evidence type="ECO:0000256" key="1">
    <source>
        <dbReference type="SAM" id="MobiDB-lite"/>
    </source>
</evidence>
<evidence type="ECO:0000313" key="2">
    <source>
        <dbReference type="EMBL" id="QDQ96746.1"/>
    </source>
</evidence>
<dbReference type="Proteomes" id="UP000317344">
    <property type="component" value="Chromosome"/>
</dbReference>
<feature type="compositionally biased region" description="Low complexity" evidence="1">
    <location>
        <begin position="381"/>
        <end position="394"/>
    </location>
</feature>
<dbReference type="KEGG" id="toy:FO059_04535"/>
<feature type="compositionally biased region" description="Gly residues" evidence="1">
    <location>
        <begin position="359"/>
        <end position="374"/>
    </location>
</feature>
<protein>
    <submittedName>
        <fullName evidence="2">Uncharacterized protein</fullName>
    </submittedName>
</protein>
<gene>
    <name evidence="2" type="ORF">FO059_04535</name>
</gene>
<dbReference type="EMBL" id="CP041765">
    <property type="protein sequence ID" value="QDQ96746.1"/>
    <property type="molecule type" value="Genomic_DNA"/>
</dbReference>
<sequence>MSGSGRYAGAGDGHPMALDFEAFEEMSRSTLRFYAQELTPGAVSGNSGHWTTAAAGLSGVLDRVHSAVASVADAEFRGAFPDAVRAAHRGFADGAAALGDALGRPAGRLDDAAPQLGDVRTRIAAAPAGGGLLQGFPSRYLFAEPSTELAALMESLYVPAVRQAVAVHPLPGPDVRQRGGADAAGPEGPGAGPDSRPSGIPAAGPAGGVDAGRRGPDVSRPVGASGDGGGGGHVGDVAGDAAAGPGPGPNGGASAPAAQRADTAGVDRYGVSAAEAGGAAPSPVPPGAAGADAAVSGGPHSGPVRGDGSGHTPSALRGTGAGASAGAPVIADGGDRPRARGVGAHGSGLRSPGSAADGRAGGVAGGSAAHGGPLGRVPRSAAGAAATHEAPGGAVRRTMGPAMLGGAGRGRGGDEEGYDAAGFLTTVGNGDQLIGDLGTAVRPVLGSANGS</sequence>
<feature type="compositionally biased region" description="Low complexity" evidence="1">
    <location>
        <begin position="235"/>
        <end position="244"/>
    </location>
</feature>
<reference evidence="2 3" key="2">
    <citation type="submission" date="2019-07" db="EMBL/GenBank/DDBJ databases">
        <authorList>
            <person name="Huang Y."/>
        </authorList>
    </citation>
    <scope>NUCLEOTIDE SEQUENCE [LARGE SCALE GENOMIC DNA]</scope>
    <source>
        <strain evidence="2 3">HY188</strain>
    </source>
</reference>
<reference evidence="2 3" key="1">
    <citation type="submission" date="2019-07" db="EMBL/GenBank/DDBJ databases">
        <title>Tomitella cavernea sp. nov., an actinomycete isolated from soil.</title>
        <authorList>
            <person name="Cheng J."/>
        </authorList>
    </citation>
    <scope>NUCLEOTIDE SEQUENCE [LARGE SCALE GENOMIC DNA]</scope>
    <source>
        <strain evidence="2 3">HY188</strain>
    </source>
</reference>
<keyword evidence="3" id="KW-1185">Reference proteome</keyword>
<name>A0A516X0X5_9ACTN</name>
<proteinExistence type="predicted"/>
<dbReference type="AlphaFoldDB" id="A0A516X0X5"/>
<evidence type="ECO:0000313" key="3">
    <source>
        <dbReference type="Proteomes" id="UP000317344"/>
    </source>
</evidence>
<accession>A0A516X0X5</accession>
<feature type="region of interest" description="Disordered" evidence="1">
    <location>
        <begin position="171"/>
        <end position="263"/>
    </location>
</feature>
<feature type="compositionally biased region" description="Low complexity" evidence="1">
    <location>
        <begin position="276"/>
        <end position="298"/>
    </location>
</feature>
<organism evidence="2 3">
    <name type="scientific">Tomitella fengzijianii</name>
    <dbReference type="NCBI Taxonomy" id="2597660"/>
    <lineage>
        <taxon>Bacteria</taxon>
        <taxon>Bacillati</taxon>
        <taxon>Actinomycetota</taxon>
        <taxon>Actinomycetes</taxon>
        <taxon>Mycobacteriales</taxon>
        <taxon>Tomitella</taxon>
    </lineage>
</organism>
<feature type="compositionally biased region" description="Gly residues" evidence="1">
    <location>
        <begin position="225"/>
        <end position="234"/>
    </location>
</feature>
<dbReference type="RefSeq" id="WP_143906739.1">
    <property type="nucleotide sequence ID" value="NZ_CP041765.1"/>
</dbReference>